<protein>
    <submittedName>
        <fullName evidence="1">Uncharacterized protein</fullName>
    </submittedName>
</protein>
<evidence type="ECO:0000313" key="1">
    <source>
        <dbReference type="EMBL" id="KAJ8682688.1"/>
    </source>
</evidence>
<organism evidence="1 2">
    <name type="scientific">Eretmocerus hayati</name>
    <dbReference type="NCBI Taxonomy" id="131215"/>
    <lineage>
        <taxon>Eukaryota</taxon>
        <taxon>Metazoa</taxon>
        <taxon>Ecdysozoa</taxon>
        <taxon>Arthropoda</taxon>
        <taxon>Hexapoda</taxon>
        <taxon>Insecta</taxon>
        <taxon>Pterygota</taxon>
        <taxon>Neoptera</taxon>
        <taxon>Endopterygota</taxon>
        <taxon>Hymenoptera</taxon>
        <taxon>Apocrita</taxon>
        <taxon>Proctotrupomorpha</taxon>
        <taxon>Chalcidoidea</taxon>
        <taxon>Aphelinidae</taxon>
        <taxon>Aphelininae</taxon>
        <taxon>Eretmocerus</taxon>
    </lineage>
</organism>
<sequence>MVDLGIISRTWILVILFGSNGIHQVVQGYGKSIKIVDEWKRNVPPSNCYKLHHVQYNEIIYRVCTTISNDKTIFNPFITQIHPLNEKEIQIKGECIILQLLANKVVVLSNGNIAVQDHDLIAIVNIFSCQLQRSQKRILSRADGIIPHDGSFSIIRHTKPKSTGNFESDRYFNATKYYNQGNIFREYSDISIKSGDLVDQGEFVDAHDGLTKYYFIQRMKDSMHVIDTFNSEYVREKSTPISDGLVAHSLTYGNLTTCHKNGGIECTLYDNDFNASYQVQVSLENSKNINSHGISQERTNYHYIDVHNLLGGGALVIFCEEIPHEPCKLFYTAINAQGQLSEIKALKNVLNSDRAGDVGDLLNIYTFRPKIFEDRAEEGKYCIVIPSPDSINAIYVSVIDDVTGNQSNTI</sequence>
<dbReference type="EMBL" id="CM056741">
    <property type="protein sequence ID" value="KAJ8682688.1"/>
    <property type="molecule type" value="Genomic_DNA"/>
</dbReference>
<proteinExistence type="predicted"/>
<accession>A0ACC2PGU5</accession>
<reference evidence="1" key="1">
    <citation type="submission" date="2023-04" db="EMBL/GenBank/DDBJ databases">
        <title>A chromosome-level genome assembly of the parasitoid wasp Eretmocerus hayati.</title>
        <authorList>
            <person name="Zhong Y."/>
            <person name="Liu S."/>
            <person name="Liu Y."/>
        </authorList>
    </citation>
    <scope>NUCLEOTIDE SEQUENCE</scope>
    <source>
        <strain evidence="1">ZJU_SS_LIU_2023</strain>
    </source>
</reference>
<comment type="caution">
    <text evidence="1">The sequence shown here is derived from an EMBL/GenBank/DDBJ whole genome shotgun (WGS) entry which is preliminary data.</text>
</comment>
<name>A0ACC2PGU5_9HYME</name>
<dbReference type="Proteomes" id="UP001239111">
    <property type="component" value="Chromosome 1"/>
</dbReference>
<gene>
    <name evidence="1" type="ORF">QAD02_018480</name>
</gene>
<keyword evidence="2" id="KW-1185">Reference proteome</keyword>
<evidence type="ECO:0000313" key="2">
    <source>
        <dbReference type="Proteomes" id="UP001239111"/>
    </source>
</evidence>